<accession>A0A448YIF0</accession>
<feature type="region of interest" description="Disordered" evidence="2">
    <location>
        <begin position="141"/>
        <end position="161"/>
    </location>
</feature>
<dbReference type="PANTHER" id="PTHR10696">
    <property type="entry name" value="GAMMA-BUTYROBETAINE HYDROXYLASE-RELATED"/>
    <property type="match status" value="1"/>
</dbReference>
<dbReference type="InterPro" id="IPR003819">
    <property type="entry name" value="TauD/TfdA-like"/>
</dbReference>
<evidence type="ECO:0000313" key="4">
    <source>
        <dbReference type="EMBL" id="VEU20732.1"/>
    </source>
</evidence>
<dbReference type="Gene3D" id="3.60.130.10">
    <property type="entry name" value="Clavaminate synthase-like"/>
    <property type="match status" value="2"/>
</dbReference>
<dbReference type="EMBL" id="CAACVR010000006">
    <property type="protein sequence ID" value="VEU20732.1"/>
    <property type="molecule type" value="Genomic_DNA"/>
</dbReference>
<evidence type="ECO:0000256" key="2">
    <source>
        <dbReference type="SAM" id="MobiDB-lite"/>
    </source>
</evidence>
<keyword evidence="1" id="KW-0560">Oxidoreductase</keyword>
<reference evidence="4 5" key="1">
    <citation type="submission" date="2018-12" db="EMBL/GenBank/DDBJ databases">
        <authorList>
            <person name="Tiukova I."/>
            <person name="Dainat J."/>
        </authorList>
    </citation>
    <scope>NUCLEOTIDE SEQUENCE [LARGE SCALE GENOMIC DNA]</scope>
</reference>
<sequence>MVDLKIVPITPRRIHNHTFPVAYHLSGPASQSDVEQLLKAKSEEGFFNSVLKEHGAIVLRLGNPDPAVLSTYIKIIGKGSGDSPFQQIGSTAQRTQITDILTNANESSPELEIFQHNEFSRFNRYPTKLYFACSKYEVTKSDGGEGKDGPNGADHPHSSVQTIGQTPLVHGRELFDALQQKVPLLITELSKRGLYMEQVWKYETDDHTGWTDKYSFGRDILEGDSLEQKKKKAEPLIAEYVSKDFHWDPSTNDLIVGEHTQPLRTYENESESYGVSFNSIPTFYAGMKYKKNSYGKTRSISYDDGGEISEYYLDTILETSRELEYNHEWEEGDIVIVDNYQVSHGRKPWKGVKKVLVSMWDKPSKAKFEGWTKVVQYLGMRDAPLDVC</sequence>
<dbReference type="Proteomes" id="UP000290900">
    <property type="component" value="Unassembled WGS sequence"/>
</dbReference>
<dbReference type="STRING" id="13370.A0A448YIF0"/>
<dbReference type="OrthoDB" id="408743at2759"/>
<dbReference type="PANTHER" id="PTHR10696:SF21">
    <property type="entry name" value="TAUD_TFDA-LIKE DOMAIN-CONTAINING PROTEIN"/>
    <property type="match status" value="1"/>
</dbReference>
<gene>
    <name evidence="4" type="ORF">BRENAR_LOCUS1467</name>
</gene>
<dbReference type="GO" id="GO:0016491">
    <property type="term" value="F:oxidoreductase activity"/>
    <property type="evidence" value="ECO:0007669"/>
    <property type="project" value="UniProtKB-KW"/>
</dbReference>
<keyword evidence="5" id="KW-1185">Reference proteome</keyword>
<organism evidence="4 5">
    <name type="scientific">Brettanomyces naardenensis</name>
    <name type="common">Yeast</name>
    <dbReference type="NCBI Taxonomy" id="13370"/>
    <lineage>
        <taxon>Eukaryota</taxon>
        <taxon>Fungi</taxon>
        <taxon>Dikarya</taxon>
        <taxon>Ascomycota</taxon>
        <taxon>Saccharomycotina</taxon>
        <taxon>Pichiomycetes</taxon>
        <taxon>Pichiales</taxon>
        <taxon>Pichiaceae</taxon>
        <taxon>Brettanomyces</taxon>
    </lineage>
</organism>
<proteinExistence type="predicted"/>
<evidence type="ECO:0000259" key="3">
    <source>
        <dbReference type="Pfam" id="PF02668"/>
    </source>
</evidence>
<dbReference type="SUPFAM" id="SSF51197">
    <property type="entry name" value="Clavaminate synthase-like"/>
    <property type="match status" value="1"/>
</dbReference>
<dbReference type="AlphaFoldDB" id="A0A448YIF0"/>
<dbReference type="InParanoid" id="A0A448YIF0"/>
<feature type="domain" description="TauD/TfdA-like" evidence="3">
    <location>
        <begin position="33"/>
        <end position="360"/>
    </location>
</feature>
<dbReference type="InterPro" id="IPR050411">
    <property type="entry name" value="AlphaKG_dependent_hydroxylases"/>
</dbReference>
<protein>
    <submittedName>
        <fullName evidence="4">DEKNAAC101543</fullName>
    </submittedName>
</protein>
<dbReference type="Pfam" id="PF02668">
    <property type="entry name" value="TauD"/>
    <property type="match status" value="1"/>
</dbReference>
<evidence type="ECO:0000256" key="1">
    <source>
        <dbReference type="ARBA" id="ARBA00023002"/>
    </source>
</evidence>
<dbReference type="InterPro" id="IPR042098">
    <property type="entry name" value="TauD-like_sf"/>
</dbReference>
<evidence type="ECO:0000313" key="5">
    <source>
        <dbReference type="Proteomes" id="UP000290900"/>
    </source>
</evidence>
<name>A0A448YIF0_BRENA</name>